<dbReference type="Gene3D" id="3.40.50.300">
    <property type="entry name" value="P-loop containing nucleotide triphosphate hydrolases"/>
    <property type="match status" value="1"/>
</dbReference>
<dbReference type="InterPro" id="IPR027417">
    <property type="entry name" value="P-loop_NTPase"/>
</dbReference>
<name>A0A819TDM4_9BILA</name>
<dbReference type="Gene3D" id="3.40.50.10140">
    <property type="entry name" value="Toll/interleukin-1 receptor homology (TIR) domain"/>
    <property type="match status" value="1"/>
</dbReference>
<sequence>MLSYNWGSKAVVSKVYDILVESGIKVWMDIKGGMGDNINISMAEGVEKAAVVCCFMTPTYQESHNCQLELGYANELAKKKQLRIIPCMIGDKNNKEWRPSSWLGLLTLSENYVNFRDDSDANIQLKTKELIERIKHQSPTYTPNSIPLPIRPWDPIRQKYLKENKIQLMINDQKEFPMEQSYINLALVETKDQQEKEKRLKQYNNEDQFSREDEQSDRGSHQHNDILGTFEEIYGKKTTIDVKDIFEQCKDQIKKVLMLGRAGIGKSTFCQYVTYRWAKGEIWSQYELVILIRLRSLTDGQYPSGKKYSPIDLVEREYFEVDDISTEIKQNFKDKCNRGHVLWILDGYDEFAQNIPEQLKSVFKHICETQHHILTSRPYAIALSYDTKMEITGFTNENIVKYIEQFFDQIKTESTNALSNGRKLLKFLKSNPNIWGIAM</sequence>
<dbReference type="Proteomes" id="UP000663823">
    <property type="component" value="Unassembled WGS sequence"/>
</dbReference>
<accession>A0A819TDM4</accession>
<dbReference type="AlphaFoldDB" id="A0A819TDM4"/>
<evidence type="ECO:0000256" key="1">
    <source>
        <dbReference type="SAM" id="MobiDB-lite"/>
    </source>
</evidence>
<feature type="domain" description="NACHT" evidence="2">
    <location>
        <begin position="254"/>
        <end position="380"/>
    </location>
</feature>
<dbReference type="InterPro" id="IPR007111">
    <property type="entry name" value="NACHT_NTPase"/>
</dbReference>
<evidence type="ECO:0000259" key="2">
    <source>
        <dbReference type="PROSITE" id="PS50837"/>
    </source>
</evidence>
<dbReference type="PROSITE" id="PS50837">
    <property type="entry name" value="NACHT"/>
    <property type="match status" value="1"/>
</dbReference>
<dbReference type="GO" id="GO:0007165">
    <property type="term" value="P:signal transduction"/>
    <property type="evidence" value="ECO:0007669"/>
    <property type="project" value="InterPro"/>
</dbReference>
<dbReference type="SUPFAM" id="SSF52200">
    <property type="entry name" value="Toll/Interleukin receptor TIR domain"/>
    <property type="match status" value="1"/>
</dbReference>
<feature type="compositionally biased region" description="Basic and acidic residues" evidence="1">
    <location>
        <begin position="208"/>
        <end position="222"/>
    </location>
</feature>
<dbReference type="Pfam" id="PF13676">
    <property type="entry name" value="TIR_2"/>
    <property type="match status" value="1"/>
</dbReference>
<dbReference type="PANTHER" id="PTHR46270:SF2">
    <property type="entry name" value="TIR DOMAIN-CONTAINING PROTEIN"/>
    <property type="match status" value="1"/>
</dbReference>
<protein>
    <recommendedName>
        <fullName evidence="2">NACHT domain-containing protein</fullName>
    </recommendedName>
</protein>
<dbReference type="Pfam" id="PF05729">
    <property type="entry name" value="NACHT"/>
    <property type="match status" value="1"/>
</dbReference>
<reference evidence="3" key="1">
    <citation type="submission" date="2021-02" db="EMBL/GenBank/DDBJ databases">
        <authorList>
            <person name="Nowell W R."/>
        </authorList>
    </citation>
    <scope>NUCLEOTIDE SEQUENCE</scope>
</reference>
<gene>
    <name evidence="3" type="ORF">OTI717_LOCUS32780</name>
</gene>
<dbReference type="SUPFAM" id="SSF52540">
    <property type="entry name" value="P-loop containing nucleoside triphosphate hydrolases"/>
    <property type="match status" value="1"/>
</dbReference>
<organism evidence="3 4">
    <name type="scientific">Rotaria sordida</name>
    <dbReference type="NCBI Taxonomy" id="392033"/>
    <lineage>
        <taxon>Eukaryota</taxon>
        <taxon>Metazoa</taxon>
        <taxon>Spiralia</taxon>
        <taxon>Gnathifera</taxon>
        <taxon>Rotifera</taxon>
        <taxon>Eurotatoria</taxon>
        <taxon>Bdelloidea</taxon>
        <taxon>Philodinida</taxon>
        <taxon>Philodinidae</taxon>
        <taxon>Rotaria</taxon>
    </lineage>
</organism>
<evidence type="ECO:0000313" key="4">
    <source>
        <dbReference type="Proteomes" id="UP000663823"/>
    </source>
</evidence>
<comment type="caution">
    <text evidence="3">The sequence shown here is derived from an EMBL/GenBank/DDBJ whole genome shotgun (WGS) entry which is preliminary data.</text>
</comment>
<feature type="region of interest" description="Disordered" evidence="1">
    <location>
        <begin position="196"/>
        <end position="222"/>
    </location>
</feature>
<evidence type="ECO:0000313" key="3">
    <source>
        <dbReference type="EMBL" id="CAF4073034.1"/>
    </source>
</evidence>
<dbReference type="InterPro" id="IPR035897">
    <property type="entry name" value="Toll_tir_struct_dom_sf"/>
</dbReference>
<dbReference type="PANTHER" id="PTHR46270">
    <property type="entry name" value="ARMADILLO-TYPE FOLD-RELATED"/>
    <property type="match status" value="1"/>
</dbReference>
<dbReference type="EMBL" id="CAJOAX010010325">
    <property type="protein sequence ID" value="CAF4073034.1"/>
    <property type="molecule type" value="Genomic_DNA"/>
</dbReference>
<proteinExistence type="predicted"/>
<dbReference type="InterPro" id="IPR000157">
    <property type="entry name" value="TIR_dom"/>
</dbReference>